<feature type="domain" description="SCP" evidence="2">
    <location>
        <begin position="65"/>
        <end position="197"/>
    </location>
</feature>
<evidence type="ECO:0000313" key="4">
    <source>
        <dbReference type="Proteomes" id="UP001642360"/>
    </source>
</evidence>
<accession>A0ABC8T8Z7</accession>
<dbReference type="SUPFAM" id="SSF55797">
    <property type="entry name" value="PR-1-like"/>
    <property type="match status" value="1"/>
</dbReference>
<evidence type="ECO:0000259" key="2">
    <source>
        <dbReference type="SMART" id="SM00198"/>
    </source>
</evidence>
<proteinExistence type="predicted"/>
<dbReference type="InterPro" id="IPR018244">
    <property type="entry name" value="Allrgn_V5/Tpx1_CS"/>
</dbReference>
<dbReference type="EMBL" id="CAUOFW020004458">
    <property type="protein sequence ID" value="CAK9165774.1"/>
    <property type="molecule type" value="Genomic_DNA"/>
</dbReference>
<name>A0ABC8T8Z7_9AQUA</name>
<keyword evidence="1" id="KW-0611">Plant defense</keyword>
<dbReference type="PRINTS" id="PR00837">
    <property type="entry name" value="V5TPXLIKE"/>
</dbReference>
<dbReference type="PANTHER" id="PTHR10334">
    <property type="entry name" value="CYSTEINE-RICH SECRETORY PROTEIN-RELATED"/>
    <property type="match status" value="1"/>
</dbReference>
<protein>
    <recommendedName>
        <fullName evidence="2">SCP domain-containing protein</fullName>
    </recommendedName>
</protein>
<dbReference type="PROSITE" id="PS01009">
    <property type="entry name" value="CRISP_1"/>
    <property type="match status" value="1"/>
</dbReference>
<organism evidence="3 4">
    <name type="scientific">Ilex paraguariensis</name>
    <name type="common">yerba mate</name>
    <dbReference type="NCBI Taxonomy" id="185542"/>
    <lineage>
        <taxon>Eukaryota</taxon>
        <taxon>Viridiplantae</taxon>
        <taxon>Streptophyta</taxon>
        <taxon>Embryophyta</taxon>
        <taxon>Tracheophyta</taxon>
        <taxon>Spermatophyta</taxon>
        <taxon>Magnoliopsida</taxon>
        <taxon>eudicotyledons</taxon>
        <taxon>Gunneridae</taxon>
        <taxon>Pentapetalae</taxon>
        <taxon>asterids</taxon>
        <taxon>campanulids</taxon>
        <taxon>Aquifoliales</taxon>
        <taxon>Aquifoliaceae</taxon>
        <taxon>Ilex</taxon>
    </lineage>
</organism>
<evidence type="ECO:0000256" key="1">
    <source>
        <dbReference type="ARBA" id="ARBA00023265"/>
    </source>
</evidence>
<keyword evidence="4" id="KW-1185">Reference proteome</keyword>
<dbReference type="FunFam" id="3.40.33.10:FF:000004">
    <property type="entry name" value="CAP, cysteine-rich secretory protein, antigen 5"/>
    <property type="match status" value="1"/>
</dbReference>
<keyword evidence="1" id="KW-0568">Pathogenesis-related protein</keyword>
<reference evidence="3 4" key="1">
    <citation type="submission" date="2024-02" db="EMBL/GenBank/DDBJ databases">
        <authorList>
            <person name="Vignale AGUSTIN F."/>
            <person name="Sosa J E."/>
            <person name="Modenutti C."/>
        </authorList>
    </citation>
    <scope>NUCLEOTIDE SEQUENCE [LARGE SCALE GENOMIC DNA]</scope>
</reference>
<dbReference type="Proteomes" id="UP001642360">
    <property type="component" value="Unassembled WGS sequence"/>
</dbReference>
<dbReference type="InterPro" id="IPR014044">
    <property type="entry name" value="CAP_dom"/>
</dbReference>
<dbReference type="SMART" id="SM00198">
    <property type="entry name" value="SCP"/>
    <property type="match status" value="1"/>
</dbReference>
<dbReference type="CDD" id="cd05381">
    <property type="entry name" value="CAP_PR-1"/>
    <property type="match status" value="1"/>
</dbReference>
<dbReference type="InterPro" id="IPR001283">
    <property type="entry name" value="CRISP-related"/>
</dbReference>
<dbReference type="Pfam" id="PF00188">
    <property type="entry name" value="CAP"/>
    <property type="match status" value="1"/>
</dbReference>
<dbReference type="InterPro" id="IPR035940">
    <property type="entry name" value="CAP_sf"/>
</dbReference>
<dbReference type="Gene3D" id="3.40.33.10">
    <property type="entry name" value="CAP"/>
    <property type="match status" value="1"/>
</dbReference>
<evidence type="ECO:0000313" key="3">
    <source>
        <dbReference type="EMBL" id="CAK9165774.1"/>
    </source>
</evidence>
<comment type="caution">
    <text evidence="3">The sequence shown here is derived from an EMBL/GenBank/DDBJ whole genome shotgun (WGS) entry which is preliminary data.</text>
</comment>
<gene>
    <name evidence="3" type="ORF">ILEXP_LOCUS34947</name>
</gene>
<dbReference type="AlphaFoldDB" id="A0ABC8T8Z7"/>
<sequence>MGFTANPYTMESPHFRRPILLICILSSHLLPSLSTGQFQKTVSSIIEAASNAIDEPTKLIDSTISEQQEFLAAHNKVRLHALEPPFVWDLRLAIYARLYAQQRAGDCELVHSNGQYGENIFWGSGNLWTPSDVVRLWVKEHRYYDRRTNECLPGEMCGHYTQIVWRESVRLGCARIECNNGDTFAICSYDPPGNYIGESPFDDNR</sequence>